<gene>
    <name evidence="2" type="ORF">JBF11_07980</name>
</gene>
<sequence>MALNIPASVYRDSTPPDLTPEQEQLKKELYDKISPRRRKFIDKIGYENWDPFPKPNDPMEIRRDISKRTSQDLFREYFQTRPKDEVQSNAYRQAVLELALGIINKDEKFLGYFDFAVWYYNLLEKEGYVEEKNAEHSSR</sequence>
<reference evidence="2" key="1">
    <citation type="submission" date="2020-12" db="EMBL/GenBank/DDBJ databases">
        <title>Taurinivorans muris gen. nov., sp. nov., fundamental and realized metabolic niche of a ubiquitous sulfidogenic bacterium in the murine intestine.</title>
        <authorList>
            <person name="Ye H."/>
            <person name="Hanson B.T."/>
            <person name="Loy A."/>
        </authorList>
    </citation>
    <scope>NUCLEOTIDE SEQUENCE</scope>
    <source>
        <strain evidence="2">LT0009</strain>
    </source>
</reference>
<name>A0ABY5Y1W6_9BACT</name>
<evidence type="ECO:0000256" key="1">
    <source>
        <dbReference type="SAM" id="MobiDB-lite"/>
    </source>
</evidence>
<feature type="region of interest" description="Disordered" evidence="1">
    <location>
        <begin position="1"/>
        <end position="22"/>
    </location>
</feature>
<keyword evidence="3" id="KW-1185">Reference proteome</keyword>
<dbReference type="RefSeq" id="WP_334314959.1">
    <property type="nucleotide sequence ID" value="NZ_CP065938.1"/>
</dbReference>
<dbReference type="EMBL" id="CP065938">
    <property type="protein sequence ID" value="UWX05382.1"/>
    <property type="molecule type" value="Genomic_DNA"/>
</dbReference>
<protein>
    <submittedName>
        <fullName evidence="2">Uncharacterized protein</fullName>
    </submittedName>
</protein>
<evidence type="ECO:0000313" key="3">
    <source>
        <dbReference type="Proteomes" id="UP001058120"/>
    </source>
</evidence>
<proteinExistence type="predicted"/>
<organism evidence="2 3">
    <name type="scientific">Taurinivorans muris</name>
    <dbReference type="NCBI Taxonomy" id="2787751"/>
    <lineage>
        <taxon>Bacteria</taxon>
        <taxon>Pseudomonadati</taxon>
        <taxon>Thermodesulfobacteriota</taxon>
        <taxon>Desulfovibrionia</taxon>
        <taxon>Desulfovibrionales</taxon>
        <taxon>Desulfovibrionaceae</taxon>
        <taxon>Taurinivorans</taxon>
    </lineage>
</organism>
<accession>A0ABY5Y1W6</accession>
<evidence type="ECO:0000313" key="2">
    <source>
        <dbReference type="EMBL" id="UWX05382.1"/>
    </source>
</evidence>
<dbReference type="Proteomes" id="UP001058120">
    <property type="component" value="Chromosome"/>
</dbReference>